<evidence type="ECO:0000313" key="4">
    <source>
        <dbReference type="EMBL" id="MFD2200887.1"/>
    </source>
</evidence>
<keyword evidence="1 4" id="KW-0378">Hydrolase</keyword>
<dbReference type="Proteomes" id="UP001597414">
    <property type="component" value="Unassembled WGS sequence"/>
</dbReference>
<evidence type="ECO:0000313" key="5">
    <source>
        <dbReference type="Proteomes" id="UP001597414"/>
    </source>
</evidence>
<gene>
    <name evidence="4" type="ORF">ACFSKV_04865</name>
</gene>
<dbReference type="InterPro" id="IPR053145">
    <property type="entry name" value="AB_hydrolase_Est10"/>
</dbReference>
<comment type="caution">
    <text evidence="4">The sequence shown here is derived from an EMBL/GenBank/DDBJ whole genome shotgun (WGS) entry which is preliminary data.</text>
</comment>
<evidence type="ECO:0000256" key="1">
    <source>
        <dbReference type="ARBA" id="ARBA00022801"/>
    </source>
</evidence>
<dbReference type="SUPFAM" id="SSF53474">
    <property type="entry name" value="alpha/beta-Hydrolases"/>
    <property type="match status" value="1"/>
</dbReference>
<organism evidence="4 5">
    <name type="scientific">Shivajiella indica</name>
    <dbReference type="NCBI Taxonomy" id="872115"/>
    <lineage>
        <taxon>Bacteria</taxon>
        <taxon>Pseudomonadati</taxon>
        <taxon>Bacteroidota</taxon>
        <taxon>Cytophagia</taxon>
        <taxon>Cytophagales</taxon>
        <taxon>Cyclobacteriaceae</taxon>
        <taxon>Shivajiella</taxon>
    </lineage>
</organism>
<feature type="domain" description="Serine aminopeptidase S33" evidence="3">
    <location>
        <begin position="83"/>
        <end position="182"/>
    </location>
</feature>
<feature type="chain" id="PRO_5046991316" evidence="2">
    <location>
        <begin position="22"/>
        <end position="330"/>
    </location>
</feature>
<keyword evidence="2" id="KW-0732">Signal</keyword>
<dbReference type="Pfam" id="PF12146">
    <property type="entry name" value="Hydrolase_4"/>
    <property type="match status" value="1"/>
</dbReference>
<sequence length="330" mass="37735">MKKLILTFLTLFLLLAPRLWASEMDTIPLTFESEGHTLKGRLLLPKNRTGKVPVILFFVGSGGNSSYATDYRNFLQFFLKSPLENEPVSFLFFDKRGVGESEGKWQNTDFLQRALDGKNAALHIKDHPDIDAERIYVVGHSQGGWIVQICLSEYPELFAGGISMAGPTFDVKKQLINDYQSAFICNKDLAPEKALKKAKRRVNRDLTIISLFPLQENWKQLKVIRKFDPKEYLLNVKKPLLLLFAENDRLVNPEWSLEHLRELYPNGFPDNFTYHIAAGENHSFKTSPFCFKGAWSDLKFSENTRDVMADWIKNEIGNVQEAGIRSKTAN</sequence>
<protein>
    <submittedName>
        <fullName evidence="4">Alpha/beta hydrolase family protein</fullName>
        <ecNumber evidence="4">3.4.-.-</ecNumber>
    </submittedName>
</protein>
<dbReference type="InterPro" id="IPR029058">
    <property type="entry name" value="AB_hydrolase_fold"/>
</dbReference>
<dbReference type="PANTHER" id="PTHR43265">
    <property type="entry name" value="ESTERASE ESTD"/>
    <property type="match status" value="1"/>
</dbReference>
<dbReference type="RefSeq" id="WP_380800764.1">
    <property type="nucleotide sequence ID" value="NZ_JBHUIV010000010.1"/>
</dbReference>
<name>A0ABW5B443_9BACT</name>
<evidence type="ECO:0000256" key="2">
    <source>
        <dbReference type="SAM" id="SignalP"/>
    </source>
</evidence>
<accession>A0ABW5B443</accession>
<feature type="signal peptide" evidence="2">
    <location>
        <begin position="1"/>
        <end position="21"/>
    </location>
</feature>
<dbReference type="EMBL" id="JBHUIV010000010">
    <property type="protein sequence ID" value="MFD2200887.1"/>
    <property type="molecule type" value="Genomic_DNA"/>
</dbReference>
<dbReference type="InterPro" id="IPR022742">
    <property type="entry name" value="Hydrolase_4"/>
</dbReference>
<dbReference type="PROSITE" id="PS00708">
    <property type="entry name" value="PRO_ENDOPEP_SER"/>
    <property type="match status" value="1"/>
</dbReference>
<dbReference type="GO" id="GO:0016787">
    <property type="term" value="F:hydrolase activity"/>
    <property type="evidence" value="ECO:0007669"/>
    <property type="project" value="UniProtKB-KW"/>
</dbReference>
<keyword evidence="5" id="KW-1185">Reference proteome</keyword>
<proteinExistence type="predicted"/>
<evidence type="ECO:0000259" key="3">
    <source>
        <dbReference type="Pfam" id="PF12146"/>
    </source>
</evidence>
<reference evidence="5" key="1">
    <citation type="journal article" date="2019" name="Int. J. Syst. Evol. Microbiol.">
        <title>The Global Catalogue of Microorganisms (GCM) 10K type strain sequencing project: providing services to taxonomists for standard genome sequencing and annotation.</title>
        <authorList>
            <consortium name="The Broad Institute Genomics Platform"/>
            <consortium name="The Broad Institute Genome Sequencing Center for Infectious Disease"/>
            <person name="Wu L."/>
            <person name="Ma J."/>
        </authorList>
    </citation>
    <scope>NUCLEOTIDE SEQUENCE [LARGE SCALE GENOMIC DNA]</scope>
    <source>
        <strain evidence="5">KCTC 19812</strain>
    </source>
</reference>
<dbReference type="Gene3D" id="3.40.50.1820">
    <property type="entry name" value="alpha/beta hydrolase"/>
    <property type="match status" value="1"/>
</dbReference>
<dbReference type="InterPro" id="IPR002471">
    <property type="entry name" value="Pept_S9_AS"/>
</dbReference>
<dbReference type="PANTHER" id="PTHR43265:SF1">
    <property type="entry name" value="ESTERASE ESTD"/>
    <property type="match status" value="1"/>
</dbReference>
<dbReference type="EC" id="3.4.-.-" evidence="4"/>